<feature type="transmembrane region" description="Helical" evidence="2">
    <location>
        <begin position="76"/>
        <end position="93"/>
    </location>
</feature>
<gene>
    <name evidence="3" type="ORF">LshimejAT787_0407090</name>
</gene>
<dbReference type="PANTHER" id="PTHR28008">
    <property type="entry name" value="DOMAIN PROTEIN, PUTATIVE (AFU_ORTHOLOGUE AFUA_3G10980)-RELATED"/>
    <property type="match status" value="1"/>
</dbReference>
<accession>A0A9P3ULI4</accession>
<comment type="caution">
    <text evidence="3">The sequence shown here is derived from an EMBL/GenBank/DDBJ whole genome shotgun (WGS) entry which is preliminary data.</text>
</comment>
<name>A0A9P3ULI4_LYOSH</name>
<dbReference type="AlphaFoldDB" id="A0A9P3ULI4"/>
<keyword evidence="2" id="KW-0812">Transmembrane</keyword>
<protein>
    <submittedName>
        <fullName evidence="3">VanZ domain protein</fullName>
    </submittedName>
</protein>
<organism evidence="3 4">
    <name type="scientific">Lyophyllum shimeji</name>
    <name type="common">Hon-shimeji</name>
    <name type="synonym">Tricholoma shimeji</name>
    <dbReference type="NCBI Taxonomy" id="47721"/>
    <lineage>
        <taxon>Eukaryota</taxon>
        <taxon>Fungi</taxon>
        <taxon>Dikarya</taxon>
        <taxon>Basidiomycota</taxon>
        <taxon>Agaricomycotina</taxon>
        <taxon>Agaricomycetes</taxon>
        <taxon>Agaricomycetidae</taxon>
        <taxon>Agaricales</taxon>
        <taxon>Tricholomatineae</taxon>
        <taxon>Lyophyllaceae</taxon>
        <taxon>Lyophyllum</taxon>
    </lineage>
</organism>
<feature type="region of interest" description="Disordered" evidence="1">
    <location>
        <begin position="232"/>
        <end position="269"/>
    </location>
</feature>
<keyword evidence="4" id="KW-1185">Reference proteome</keyword>
<feature type="transmembrane region" description="Helical" evidence="2">
    <location>
        <begin position="137"/>
        <end position="157"/>
    </location>
</feature>
<feature type="transmembrane region" description="Helical" evidence="2">
    <location>
        <begin position="43"/>
        <end position="64"/>
    </location>
</feature>
<feature type="compositionally biased region" description="Polar residues" evidence="1">
    <location>
        <begin position="192"/>
        <end position="203"/>
    </location>
</feature>
<dbReference type="PANTHER" id="PTHR28008:SF1">
    <property type="entry name" value="DOMAIN PROTEIN, PUTATIVE (AFU_ORTHOLOGUE AFUA_3G10980)-RELATED"/>
    <property type="match status" value="1"/>
</dbReference>
<keyword evidence="2" id="KW-0472">Membrane</keyword>
<evidence type="ECO:0000256" key="1">
    <source>
        <dbReference type="SAM" id="MobiDB-lite"/>
    </source>
</evidence>
<dbReference type="EMBL" id="BRPK01000004">
    <property type="protein sequence ID" value="GLB37658.1"/>
    <property type="molecule type" value="Genomic_DNA"/>
</dbReference>
<feature type="transmembrane region" description="Helical" evidence="2">
    <location>
        <begin position="105"/>
        <end position="125"/>
    </location>
</feature>
<dbReference type="Proteomes" id="UP001063166">
    <property type="component" value="Unassembled WGS sequence"/>
</dbReference>
<evidence type="ECO:0000313" key="3">
    <source>
        <dbReference type="EMBL" id="GLB37658.1"/>
    </source>
</evidence>
<sequence length="269" mass="30733">MPCAGIPSAPFPENGRKVFRQISRAIMKSHRFRIPRYDMPVRLRLWFLVFTCIIMVILAFLGFTNFSRSLPMNDKLLHFLCFCLATAVFYFIIDVEEDARRIWFWRHSGLIFTVVICFFCGGILSELVQSLLPYKEFQVGDMVANLLGSSLGLFVAYNLERYYRHRREIARLYRPLNTSLSDLEDLDDDESGTQLLPTHTQHGVSAPKGNHHKPTRLADVWDEREEVFDIGALSDDEDDRIPGPAGSQDDTLRDHANGVPIPKVSITGP</sequence>
<keyword evidence="2" id="KW-1133">Transmembrane helix</keyword>
<dbReference type="OrthoDB" id="63581at2759"/>
<proteinExistence type="predicted"/>
<evidence type="ECO:0000313" key="4">
    <source>
        <dbReference type="Proteomes" id="UP001063166"/>
    </source>
</evidence>
<feature type="region of interest" description="Disordered" evidence="1">
    <location>
        <begin position="188"/>
        <end position="215"/>
    </location>
</feature>
<evidence type="ECO:0000256" key="2">
    <source>
        <dbReference type="SAM" id="Phobius"/>
    </source>
</evidence>
<reference evidence="3" key="1">
    <citation type="submission" date="2022-07" db="EMBL/GenBank/DDBJ databases">
        <title>The genome of Lyophyllum shimeji provides insight into the initial evolution of ectomycorrhizal fungal genome.</title>
        <authorList>
            <person name="Kobayashi Y."/>
            <person name="Shibata T."/>
            <person name="Hirakawa H."/>
            <person name="Shigenobu S."/>
            <person name="Nishiyama T."/>
            <person name="Yamada A."/>
            <person name="Hasebe M."/>
            <person name="Kawaguchi M."/>
        </authorList>
    </citation>
    <scope>NUCLEOTIDE SEQUENCE</scope>
    <source>
        <strain evidence="3">AT787</strain>
    </source>
</reference>